<comment type="caution">
    <text evidence="2">The sequence shown here is derived from an EMBL/GenBank/DDBJ whole genome shotgun (WGS) entry which is preliminary data.</text>
</comment>
<feature type="transmembrane region" description="Helical" evidence="1">
    <location>
        <begin position="7"/>
        <end position="29"/>
    </location>
</feature>
<evidence type="ECO:0000313" key="3">
    <source>
        <dbReference type="Proteomes" id="UP000008948"/>
    </source>
</evidence>
<keyword evidence="1" id="KW-1133">Transmembrane helix</keyword>
<dbReference type="EMBL" id="AIMH01000021">
    <property type="protein sequence ID" value="EJF98009.1"/>
    <property type="molecule type" value="Genomic_DNA"/>
</dbReference>
<keyword evidence="3" id="KW-1185">Reference proteome</keyword>
<proteinExistence type="predicted"/>
<organism evidence="2 3">
    <name type="scientific">Bartonella vinsonii subsp. arupensis Pm136co</name>
    <dbReference type="NCBI Taxonomy" id="1094561"/>
    <lineage>
        <taxon>Bacteria</taxon>
        <taxon>Pseudomonadati</taxon>
        <taxon>Pseudomonadota</taxon>
        <taxon>Alphaproteobacteria</taxon>
        <taxon>Hyphomicrobiales</taxon>
        <taxon>Bartonellaceae</taxon>
        <taxon>Bartonella</taxon>
    </lineage>
</organism>
<sequence>MRESYIFLLSVSLDGFLLSAEVWLVVSIFEGKFTCASGDVLGVTFGVEEVVFSTRLTLGLGCPLLLQAFLLLFFFIDKRGKKVLMKKFRF</sequence>
<protein>
    <submittedName>
        <fullName evidence="2">Uncharacterized protein</fullName>
    </submittedName>
</protein>
<evidence type="ECO:0000256" key="1">
    <source>
        <dbReference type="SAM" id="Phobius"/>
    </source>
</evidence>
<accession>A0ABP2QSU8</accession>
<feature type="transmembrane region" description="Helical" evidence="1">
    <location>
        <begin position="56"/>
        <end position="76"/>
    </location>
</feature>
<evidence type="ECO:0000313" key="2">
    <source>
        <dbReference type="EMBL" id="EJF98009.1"/>
    </source>
</evidence>
<keyword evidence="1" id="KW-0812">Transmembrane</keyword>
<name>A0ABP2QSU8_BARVI</name>
<reference evidence="2 3" key="1">
    <citation type="submission" date="2012-03" db="EMBL/GenBank/DDBJ databases">
        <title>The Genome Sequence of Bartonella vinsonii subsp. arupensis str. Pm136co.</title>
        <authorList>
            <consortium name="The Broad Institute Genome Sequencing Platform"/>
            <consortium name="The Broad Institute Genome Sequencing Center for Infectious Disease"/>
            <person name="Feldgarden M."/>
            <person name="Kirby J."/>
            <person name="Kosoy M."/>
            <person name="Birtles R."/>
            <person name="Probert W.S."/>
            <person name="Chiaraviglio L."/>
            <person name="Young S.K."/>
            <person name="Zeng Q."/>
            <person name="Gargeya S."/>
            <person name="Fitzgerald M."/>
            <person name="Haas B."/>
            <person name="Abouelleil A."/>
            <person name="Alvarado L."/>
            <person name="Arachchi H.M."/>
            <person name="Berlin A."/>
            <person name="Chapman S.B."/>
            <person name="Gearin G."/>
            <person name="Goldberg J."/>
            <person name="Griggs A."/>
            <person name="Gujja S."/>
            <person name="Hansen M."/>
            <person name="Heiman D."/>
            <person name="Howarth C."/>
            <person name="Larimer J."/>
            <person name="Lui A."/>
            <person name="MacDonald P.J.P."/>
            <person name="McCowen C."/>
            <person name="Montmayeur A."/>
            <person name="Murphy C."/>
            <person name="Neiman D."/>
            <person name="Pearson M."/>
            <person name="Priest M."/>
            <person name="Roberts A."/>
            <person name="Saif S."/>
            <person name="Shea T."/>
            <person name="Sisk P."/>
            <person name="Stolte C."/>
            <person name="Sykes S."/>
            <person name="Wortman J."/>
            <person name="Nusbaum C."/>
            <person name="Birren B."/>
        </authorList>
    </citation>
    <scope>NUCLEOTIDE SEQUENCE [LARGE SCALE GENOMIC DNA]</scope>
    <source>
        <strain evidence="2 3">Pm136co</strain>
    </source>
</reference>
<gene>
    <name evidence="2" type="ORF">MEI_01041</name>
</gene>
<keyword evidence="1" id="KW-0472">Membrane</keyword>
<dbReference type="RefSeq" id="WP_004865012.1">
    <property type="nucleotide sequence ID" value="NZ_JH725045.1"/>
</dbReference>
<dbReference type="Proteomes" id="UP000008948">
    <property type="component" value="Unassembled WGS sequence"/>
</dbReference>